<dbReference type="OrthoDB" id="5736081at2"/>
<dbReference type="Pfam" id="PF03358">
    <property type="entry name" value="FMN_red"/>
    <property type="match status" value="1"/>
</dbReference>
<dbReference type="GO" id="GO:0010181">
    <property type="term" value="F:FMN binding"/>
    <property type="evidence" value="ECO:0007669"/>
    <property type="project" value="InterPro"/>
</dbReference>
<dbReference type="AlphaFoldDB" id="A0A327M729"/>
<evidence type="ECO:0000313" key="4">
    <source>
        <dbReference type="EMBL" id="RAI58114.1"/>
    </source>
</evidence>
<dbReference type="GO" id="GO:0016491">
    <property type="term" value="F:oxidoreductase activity"/>
    <property type="evidence" value="ECO:0007669"/>
    <property type="project" value="InterPro"/>
</dbReference>
<dbReference type="InterPro" id="IPR008254">
    <property type="entry name" value="Flavodoxin/NO_synth"/>
</dbReference>
<evidence type="ECO:0000259" key="3">
    <source>
        <dbReference type="PROSITE" id="PS50902"/>
    </source>
</evidence>
<dbReference type="Proteomes" id="UP000249065">
    <property type="component" value="Unassembled WGS sequence"/>
</dbReference>
<dbReference type="RefSeq" id="WP_111470748.1">
    <property type="nucleotide sequence ID" value="NZ_QLIX01000011.1"/>
</dbReference>
<name>A0A327M729_9PROT</name>
<keyword evidence="1" id="KW-0285">Flavoprotein</keyword>
<proteinExistence type="predicted"/>
<dbReference type="InterPro" id="IPR005025">
    <property type="entry name" value="FMN_Rdtase-like_dom"/>
</dbReference>
<sequence>MAGLLIVYHSRTGGTRRMAEAAARGAAAEAAPARLLPAEAAGPGDLLAAGGYLFAAPENLAALSGAMKEFFDRCYYPVLDRLNGRPYARMVCAGSDGQGALRQMARIATGWRLREVAAPVLVCTAAQAPEAILAEKHLPAEELRRCEELGAALAAGLAMGIF</sequence>
<dbReference type="EMBL" id="QLIX01000011">
    <property type="protein sequence ID" value="RAI58114.1"/>
    <property type="molecule type" value="Genomic_DNA"/>
</dbReference>
<dbReference type="Gene3D" id="3.40.50.360">
    <property type="match status" value="1"/>
</dbReference>
<accession>A0A327M729</accession>
<dbReference type="PROSITE" id="PS50902">
    <property type="entry name" value="FLAVODOXIN_LIKE"/>
    <property type="match status" value="1"/>
</dbReference>
<evidence type="ECO:0000313" key="5">
    <source>
        <dbReference type="Proteomes" id="UP000249065"/>
    </source>
</evidence>
<evidence type="ECO:0000256" key="1">
    <source>
        <dbReference type="ARBA" id="ARBA00022630"/>
    </source>
</evidence>
<dbReference type="SUPFAM" id="SSF52218">
    <property type="entry name" value="Flavoproteins"/>
    <property type="match status" value="1"/>
</dbReference>
<gene>
    <name evidence="4" type="ORF">DOO78_15395</name>
</gene>
<feature type="domain" description="Flavodoxin-like" evidence="3">
    <location>
        <begin position="4"/>
        <end position="162"/>
    </location>
</feature>
<evidence type="ECO:0000256" key="2">
    <source>
        <dbReference type="ARBA" id="ARBA00022643"/>
    </source>
</evidence>
<keyword evidence="5" id="KW-1185">Reference proteome</keyword>
<organism evidence="4 5">
    <name type="scientific">Roseicella frigidaeris</name>
    <dbReference type="NCBI Taxonomy" id="2230885"/>
    <lineage>
        <taxon>Bacteria</taxon>
        <taxon>Pseudomonadati</taxon>
        <taxon>Pseudomonadota</taxon>
        <taxon>Alphaproteobacteria</taxon>
        <taxon>Acetobacterales</taxon>
        <taxon>Roseomonadaceae</taxon>
        <taxon>Roseicella</taxon>
    </lineage>
</organism>
<keyword evidence="2" id="KW-0288">FMN</keyword>
<comment type="caution">
    <text evidence="4">The sequence shown here is derived from an EMBL/GenBank/DDBJ whole genome shotgun (WGS) entry which is preliminary data.</text>
</comment>
<reference evidence="5" key="1">
    <citation type="submission" date="2018-06" db="EMBL/GenBank/DDBJ databases">
        <authorList>
            <person name="Khan S.A."/>
        </authorList>
    </citation>
    <scope>NUCLEOTIDE SEQUENCE [LARGE SCALE GENOMIC DNA]</scope>
    <source>
        <strain evidence="5">DB-1506</strain>
    </source>
</reference>
<dbReference type="InterPro" id="IPR029039">
    <property type="entry name" value="Flavoprotein-like_sf"/>
</dbReference>
<protein>
    <submittedName>
        <fullName evidence="4">Flavodoxin family protein</fullName>
    </submittedName>
</protein>